<evidence type="ECO:0000313" key="1">
    <source>
        <dbReference type="EMBL" id="RMX46630.1"/>
    </source>
</evidence>
<evidence type="ECO:0000313" key="2">
    <source>
        <dbReference type="Proteomes" id="UP000275408"/>
    </source>
</evidence>
<gene>
    <name evidence="1" type="ORF">pdam_00012413</name>
</gene>
<comment type="caution">
    <text evidence="1">The sequence shown here is derived from an EMBL/GenBank/DDBJ whole genome shotgun (WGS) entry which is preliminary data.</text>
</comment>
<feature type="non-terminal residue" evidence="1">
    <location>
        <position position="74"/>
    </location>
</feature>
<dbReference type="AlphaFoldDB" id="A0A3M6TZ06"/>
<sequence length="74" mass="8529">RPGANTPKELVCTIRTWHDIFAVSSFQRNDIMCSLLTEIIPVCTYQYWSAQLFGKPWDNTSLTDLPAQQCFRGF</sequence>
<name>A0A3M6TZ06_POCDA</name>
<accession>A0A3M6TZ06</accession>
<dbReference type="Proteomes" id="UP000275408">
    <property type="component" value="Unassembled WGS sequence"/>
</dbReference>
<feature type="non-terminal residue" evidence="1">
    <location>
        <position position="1"/>
    </location>
</feature>
<dbReference type="EMBL" id="RCHS01002616">
    <property type="protein sequence ID" value="RMX46630.1"/>
    <property type="molecule type" value="Genomic_DNA"/>
</dbReference>
<protein>
    <submittedName>
        <fullName evidence="1">Uncharacterized protein</fullName>
    </submittedName>
</protein>
<keyword evidence="2" id="KW-1185">Reference proteome</keyword>
<reference evidence="1 2" key="1">
    <citation type="journal article" date="2018" name="Sci. Rep.">
        <title>Comparative analysis of the Pocillopora damicornis genome highlights role of immune system in coral evolution.</title>
        <authorList>
            <person name="Cunning R."/>
            <person name="Bay R.A."/>
            <person name="Gillette P."/>
            <person name="Baker A.C."/>
            <person name="Traylor-Knowles N."/>
        </authorList>
    </citation>
    <scope>NUCLEOTIDE SEQUENCE [LARGE SCALE GENOMIC DNA]</scope>
    <source>
        <strain evidence="1">RSMAS</strain>
        <tissue evidence="1">Whole animal</tissue>
    </source>
</reference>
<organism evidence="1 2">
    <name type="scientific">Pocillopora damicornis</name>
    <name type="common">Cauliflower coral</name>
    <name type="synonym">Millepora damicornis</name>
    <dbReference type="NCBI Taxonomy" id="46731"/>
    <lineage>
        <taxon>Eukaryota</taxon>
        <taxon>Metazoa</taxon>
        <taxon>Cnidaria</taxon>
        <taxon>Anthozoa</taxon>
        <taxon>Hexacorallia</taxon>
        <taxon>Scleractinia</taxon>
        <taxon>Astrocoeniina</taxon>
        <taxon>Pocilloporidae</taxon>
        <taxon>Pocillopora</taxon>
    </lineage>
</organism>
<proteinExistence type="predicted"/>